<gene>
    <name evidence="11" type="ORF">EDS130_LOCUS21094</name>
    <name evidence="10" type="ORF">XAT740_LOCUS3940</name>
</gene>
<evidence type="ECO:0000256" key="1">
    <source>
        <dbReference type="ARBA" id="ARBA00004370"/>
    </source>
</evidence>
<dbReference type="InterPro" id="IPR050906">
    <property type="entry name" value="Notch_signaling"/>
</dbReference>
<comment type="caution">
    <text evidence="6">Lacks conserved residue(s) required for the propagation of feature annotation.</text>
</comment>
<evidence type="ECO:0000256" key="3">
    <source>
        <dbReference type="ARBA" id="ARBA00022989"/>
    </source>
</evidence>
<evidence type="ECO:0000313" key="10">
    <source>
        <dbReference type="EMBL" id="CAF0820606.1"/>
    </source>
</evidence>
<dbReference type="InterPro" id="IPR002172">
    <property type="entry name" value="LDrepeatLR_classA_rpt"/>
</dbReference>
<dbReference type="PANTHER" id="PTHR24044:SF420">
    <property type="entry name" value="DELTA AND NOTCH-LIKE EPIDERMAL GROWTH FACTOR-RELATED RECEPTOR ISOFORM X1"/>
    <property type="match status" value="1"/>
</dbReference>
<accession>A0A814QLM3</accession>
<dbReference type="InterPro" id="IPR000742">
    <property type="entry name" value="EGF"/>
</dbReference>
<dbReference type="SMART" id="SM00181">
    <property type="entry name" value="EGF"/>
    <property type="match status" value="6"/>
</dbReference>
<dbReference type="PROSITE" id="PS00022">
    <property type="entry name" value="EGF_1"/>
    <property type="match status" value="4"/>
</dbReference>
<dbReference type="Gene3D" id="2.10.25.10">
    <property type="entry name" value="Laminin"/>
    <property type="match status" value="2"/>
</dbReference>
<keyword evidence="2 7" id="KW-0812">Transmembrane</keyword>
<evidence type="ECO:0000256" key="4">
    <source>
        <dbReference type="ARBA" id="ARBA00023136"/>
    </source>
</evidence>
<dbReference type="EMBL" id="CAJNOJ010000105">
    <property type="protein sequence ID" value="CAF1121798.1"/>
    <property type="molecule type" value="Genomic_DNA"/>
</dbReference>
<keyword evidence="5 6" id="KW-1015">Disulfide bond</keyword>
<keyword evidence="6" id="KW-0245">EGF-like domain</keyword>
<dbReference type="Proteomes" id="UP000663852">
    <property type="component" value="Unassembled WGS sequence"/>
</dbReference>
<proteinExistence type="predicted"/>
<feature type="transmembrane region" description="Helical" evidence="7">
    <location>
        <begin position="1192"/>
        <end position="1213"/>
    </location>
</feature>
<evidence type="ECO:0000256" key="6">
    <source>
        <dbReference type="PROSITE-ProRule" id="PRU00076"/>
    </source>
</evidence>
<dbReference type="PRINTS" id="PR00261">
    <property type="entry name" value="LDLRECEPTOR"/>
</dbReference>
<keyword evidence="4 7" id="KW-0472">Membrane</keyword>
<dbReference type="PROSITE" id="PS50262">
    <property type="entry name" value="G_PROTEIN_RECEP_F1_2"/>
    <property type="match status" value="1"/>
</dbReference>
<name>A0A814QLM3_ADIRI</name>
<reference evidence="11" key="1">
    <citation type="submission" date="2021-02" db="EMBL/GenBank/DDBJ databases">
        <authorList>
            <person name="Nowell W R."/>
        </authorList>
    </citation>
    <scope>NUCLEOTIDE SEQUENCE</scope>
</reference>
<dbReference type="PROSITE" id="PS01186">
    <property type="entry name" value="EGF_2"/>
    <property type="match status" value="1"/>
</dbReference>
<feature type="transmembrane region" description="Helical" evidence="7">
    <location>
        <begin position="1447"/>
        <end position="1472"/>
    </location>
</feature>
<keyword evidence="12" id="KW-1185">Reference proteome</keyword>
<evidence type="ECO:0000256" key="5">
    <source>
        <dbReference type="ARBA" id="ARBA00023157"/>
    </source>
</evidence>
<dbReference type="Gene3D" id="1.20.1070.10">
    <property type="entry name" value="Rhodopsin 7-helix transmembrane proteins"/>
    <property type="match status" value="1"/>
</dbReference>
<feature type="transmembrane region" description="Helical" evidence="7">
    <location>
        <begin position="1405"/>
        <end position="1427"/>
    </location>
</feature>
<feature type="domain" description="EGF-like" evidence="8">
    <location>
        <begin position="924"/>
        <end position="965"/>
    </location>
</feature>
<dbReference type="InterPro" id="IPR017452">
    <property type="entry name" value="GPCR_Rhodpsn_7TM"/>
</dbReference>
<evidence type="ECO:0000259" key="9">
    <source>
        <dbReference type="PROSITE" id="PS50262"/>
    </source>
</evidence>
<evidence type="ECO:0000259" key="8">
    <source>
        <dbReference type="PROSITE" id="PS50026"/>
    </source>
</evidence>
<keyword evidence="3 7" id="KW-1133">Transmembrane helix</keyword>
<evidence type="ECO:0000313" key="12">
    <source>
        <dbReference type="Proteomes" id="UP000663828"/>
    </source>
</evidence>
<dbReference type="EMBL" id="CAJNOR010000155">
    <property type="protein sequence ID" value="CAF0820606.1"/>
    <property type="molecule type" value="Genomic_DNA"/>
</dbReference>
<dbReference type="PROSITE" id="PS50026">
    <property type="entry name" value="EGF_3"/>
    <property type="match status" value="2"/>
</dbReference>
<comment type="subcellular location">
    <subcellularLocation>
        <location evidence="1">Membrane</location>
    </subcellularLocation>
</comment>
<dbReference type="OrthoDB" id="6051224at2759"/>
<feature type="disulfide bond" evidence="6">
    <location>
        <begin position="955"/>
        <end position="964"/>
    </location>
</feature>
<organism evidence="11 13">
    <name type="scientific">Adineta ricciae</name>
    <name type="common">Rotifer</name>
    <dbReference type="NCBI Taxonomy" id="249248"/>
    <lineage>
        <taxon>Eukaryota</taxon>
        <taxon>Metazoa</taxon>
        <taxon>Spiralia</taxon>
        <taxon>Gnathifera</taxon>
        <taxon>Rotifera</taxon>
        <taxon>Eurotatoria</taxon>
        <taxon>Bdelloidea</taxon>
        <taxon>Adinetida</taxon>
        <taxon>Adinetidae</taxon>
        <taxon>Adineta</taxon>
    </lineage>
</organism>
<comment type="caution">
    <text evidence="11">The sequence shown here is derived from an EMBL/GenBank/DDBJ whole genome shotgun (WGS) entry which is preliminary data.</text>
</comment>
<evidence type="ECO:0000313" key="11">
    <source>
        <dbReference type="EMBL" id="CAF1121798.1"/>
    </source>
</evidence>
<dbReference type="Proteomes" id="UP000663828">
    <property type="component" value="Unassembled WGS sequence"/>
</dbReference>
<protein>
    <submittedName>
        <fullName evidence="11">Uncharacterized protein</fullName>
    </submittedName>
</protein>
<feature type="disulfide bond" evidence="6">
    <location>
        <begin position="877"/>
        <end position="886"/>
    </location>
</feature>
<dbReference type="GO" id="GO:0016020">
    <property type="term" value="C:membrane"/>
    <property type="evidence" value="ECO:0007669"/>
    <property type="project" value="UniProtKB-SubCell"/>
</dbReference>
<feature type="transmembrane region" description="Helical" evidence="7">
    <location>
        <begin position="1353"/>
        <end position="1384"/>
    </location>
</feature>
<dbReference type="SMART" id="SM00192">
    <property type="entry name" value="LDLa"/>
    <property type="match status" value="5"/>
</dbReference>
<sequence>MLTAFYYLFLLSTRTESNSNFYTNSYLQYDCIYYSYSTEFLLPVKIEYCSRSTTDVDLMPISDFINTRDQNYTFHQLFQINVTAYDIFHWSTSIDLAEQYQDYLDHHNTSLQANQLFYNCTPPWFGSRCQYSLESDEIESTALATGHTCYVLLDCDRGGAALCLDWREVCDGRIDCLNNGVDEAACFDLEINECEPNEYRCHNGQCIPHYHQTLEQITAECLDQSDTWTDSLCPSSHSPAGIFQCEEVACPPGQKKFSCGDGQCVDDFDECINGRHLLLFESLTVQGSLPDDCWLAMVCLTRLMHPINPTFCNGTTIHLSHLRACDHLIQFPISPVLFGHVHFLYQPKQIFEMTNDSILLPDYICYDEQLCTYLSPTFRHRSHTCRHAHHMGLSQNTKYHGWKHMIRVIKPYFVGCATRYTDEKHSSLYQCRNSSKYISKHRIADNITDCYLNDDEEDHELSCFLDQPHRFKCANESRCRSPILQRLGCPLGENETKTIDSILFNQICDGAVDVSVEVFDRHGHTDETDCEHWPCSNVYSRCDGFWNCRNGEDEEACRASNCSRGLFECMSPLNYTMICLAADKVRDGTVDCVGGLDEPQLCQSTNAQSERLYRFSCLDGRTCIEPYVLCDSDGELVNEEELCTEWIDYDLSIIQDNICHAIGLERAPFPLETSEVYPAPEKKVIIPNIEPARRPISVYSLSLHCVRGLPIHVWLGNDTQTARCMCPPNYYGDRCEYQSQRVSLVLTPSSVNMYHTYIIFTKLVDDDLQDIQSYDQFLYVSQSSCKDPFDRYLLYSSRPKNISKTYSIHIDAYDKNSTQYLASWFYRVPFLFLPINRLNILLTLDSRRAMSPSSCSLKCNHGICMKYNNEEKYFCRCNPGWSGARCHIQINCSDCSSDSLCVGQIHNRSICICPLGKFGNRCLLKHSCPANYCENNGQCIVTGEHMINENYQCLCSEQFQGARCEYPKSILRISFHSLDLSTYLIIYIYQSLYLYPRHPHAIILKRLSISDKNLTVHIASPFQMVYVLINRNYYLAVIQQSQVFNISATVDSTRRCPPVHQLLSSGQTRLPRIQRVKHYHTLCQQHPSLNCFFDESYMCLCTTDRHAHCFPFNHKPNFECQENVHCLNGGQCLQNHPYCPVTTVCECNDCYFGDRCQFYAKGIGLTLDDLFRYEIRPNIEMSGQSPIIKASIFFTFAIFTVGLVNSVLSFAVFYRRKHRTIGCSVYLLTLSVTSFFTFAILMAKLWFVIITQMNLITQYSVLRYGCLLIEPILRLFSSMNYWLHAAISIERTMAARNSSSFNKHSSLKRAQRFVFSLPLVVAGVSIYESISRDLHYDAEENRFWCFTLYSSILYYYTMTVAFIHIGAPFCINFFAAIYIVIVMARERAKARKYKSEGQHFVDQLYHHKVLFTSALMLVVLTVPFLAISSLLRCVKESRNAWLNVTSYYISFVPTTLTFVIHIMPSSVYMEYFHKQIKKWRGKCKRNQYV</sequence>
<feature type="domain" description="G-protein coupled receptors family 1 profile" evidence="9">
    <location>
        <begin position="1205"/>
        <end position="1461"/>
    </location>
</feature>
<dbReference type="SUPFAM" id="SSF81321">
    <property type="entry name" value="Family A G protein-coupled receptor-like"/>
    <property type="match status" value="1"/>
</dbReference>
<feature type="transmembrane region" description="Helical" evidence="7">
    <location>
        <begin position="1225"/>
        <end position="1249"/>
    </location>
</feature>
<dbReference type="GO" id="GO:0005112">
    <property type="term" value="F:Notch binding"/>
    <property type="evidence" value="ECO:0007669"/>
    <property type="project" value="TreeGrafter"/>
</dbReference>
<evidence type="ECO:0000256" key="2">
    <source>
        <dbReference type="ARBA" id="ARBA00022692"/>
    </source>
</evidence>
<dbReference type="PANTHER" id="PTHR24044">
    <property type="entry name" value="NOTCH LIGAND FAMILY MEMBER"/>
    <property type="match status" value="1"/>
</dbReference>
<dbReference type="SUPFAM" id="SSF57196">
    <property type="entry name" value="EGF/Laminin"/>
    <property type="match status" value="2"/>
</dbReference>
<evidence type="ECO:0000313" key="13">
    <source>
        <dbReference type="Proteomes" id="UP000663852"/>
    </source>
</evidence>
<evidence type="ECO:0000256" key="7">
    <source>
        <dbReference type="SAM" id="Phobius"/>
    </source>
</evidence>
<feature type="domain" description="EGF-like" evidence="8">
    <location>
        <begin position="851"/>
        <end position="887"/>
    </location>
</feature>